<evidence type="ECO:0000313" key="2">
    <source>
        <dbReference type="Proteomes" id="UP000031056"/>
    </source>
</evidence>
<accession>A0A0B2UFY0</accession>
<dbReference type="VEuPathDB" id="MicrosporidiaDB:M896_041960"/>
<name>A0A0B2UFY0_9MICR</name>
<gene>
    <name evidence="1" type="ORF">M896_041960</name>
</gene>
<dbReference type="OrthoDB" id="2189461at2759"/>
<protein>
    <submittedName>
        <fullName evidence="1">Uncharacterized protein</fullName>
    </submittedName>
</protein>
<dbReference type="InParanoid" id="A0A0B2UFY0"/>
<keyword evidence="2" id="KW-1185">Reference proteome</keyword>
<dbReference type="GeneID" id="26261634"/>
<organism evidence="1 2">
    <name type="scientific">Ordospora colligata OC4</name>
    <dbReference type="NCBI Taxonomy" id="1354746"/>
    <lineage>
        <taxon>Eukaryota</taxon>
        <taxon>Fungi</taxon>
        <taxon>Fungi incertae sedis</taxon>
        <taxon>Microsporidia</taxon>
        <taxon>Ordosporidae</taxon>
        <taxon>Ordospora</taxon>
    </lineage>
</organism>
<dbReference type="Proteomes" id="UP000031056">
    <property type="component" value="Unassembled WGS sequence"/>
</dbReference>
<reference evidence="1 2" key="1">
    <citation type="journal article" date="2014" name="MBio">
        <title>The Ordospora colligata genome; evolution of extreme reduction in microsporidia and host-to-parasite horizontal gene transfer.</title>
        <authorList>
            <person name="Pombert J.-F."/>
            <person name="Haag K.L."/>
            <person name="Beidas S."/>
            <person name="Ebert D."/>
            <person name="Keeling P.J."/>
        </authorList>
    </citation>
    <scope>NUCLEOTIDE SEQUENCE [LARGE SCALE GENOMIC DNA]</scope>
    <source>
        <strain evidence="1 2">OC4</strain>
    </source>
</reference>
<sequence>MAGFKSIRAMVQVEISPRCLSNPHKAVYAKIASHILFYSSRVHATPLSFSIIGINNTGCISSDSGDVLISVLVEYIVFVLLEGDRIMSIDGRAFGIFQIEVDGDTEYTGMLTIRQIQSNPKSPLMTISGTRSD</sequence>
<proteinExistence type="predicted"/>
<dbReference type="HOGENOM" id="CLU_156029_0_0_1"/>
<dbReference type="RefSeq" id="XP_014564038.1">
    <property type="nucleotide sequence ID" value="XM_014708552.1"/>
</dbReference>
<dbReference type="EMBL" id="JOKQ01000004">
    <property type="protein sequence ID" value="KHN69996.1"/>
    <property type="molecule type" value="Genomic_DNA"/>
</dbReference>
<comment type="caution">
    <text evidence="1">The sequence shown here is derived from an EMBL/GenBank/DDBJ whole genome shotgun (WGS) entry which is preliminary data.</text>
</comment>
<evidence type="ECO:0000313" key="1">
    <source>
        <dbReference type="EMBL" id="KHN69996.1"/>
    </source>
</evidence>
<dbReference type="AlphaFoldDB" id="A0A0B2UFY0"/>